<sequence length="327" mass="35873">MAASLLTFIFFLLVQLLNNTFSLEIHFYNQSCPRAELIVNSVVRKHVLQDPSIPAGLLRLHFHDCLNGCDASILIDSTEDNIAEKEAPPNLTLRGFEVIDDIKASLEDECKGVVSCADILAMATRDSVALSGGAAYALPTGRRDSTVSTIANVHIPSPSFPFSAALSVFQSIGLDLVDMTTLLGAHSVGFCHCGFFIDRLYDFEGTGLPDPAMDTGLLDTLRQQCPPHVVTLNNISKDPTVFMDQQTKTPFRLDASFYHGVVDRRAVLQLDQELDFTDLTSKLAVKYANNPKSFIKQFSKSMIKLGSTNVLTGEQGEIRQNCRRVNG</sequence>
<proteinExistence type="predicted"/>
<evidence type="ECO:0000313" key="1">
    <source>
        <dbReference type="EMBL" id="KAH7662194.1"/>
    </source>
</evidence>
<keyword evidence="1" id="KW-0560">Oxidoreductase</keyword>
<dbReference type="EMBL" id="CM037025">
    <property type="protein sequence ID" value="KAH7662194.1"/>
    <property type="molecule type" value="Genomic_DNA"/>
</dbReference>
<dbReference type="Proteomes" id="UP000827976">
    <property type="component" value="Chromosome 15"/>
</dbReference>
<gene>
    <name evidence="1" type="ORF">IHE45_15G116500</name>
</gene>
<protein>
    <submittedName>
        <fullName evidence="1">Peroxidase protein</fullName>
        <ecNumber evidence="1">1.11.1.7</ecNumber>
    </submittedName>
</protein>
<accession>A0ACB7UNU8</accession>
<comment type="caution">
    <text evidence="1">The sequence shown here is derived from an EMBL/GenBank/DDBJ whole genome shotgun (WGS) entry which is preliminary data.</text>
</comment>
<reference evidence="2" key="1">
    <citation type="journal article" date="2022" name="Nat. Commun.">
        <title>Chromosome evolution and the genetic basis of agronomically important traits in greater yam.</title>
        <authorList>
            <person name="Bredeson J.V."/>
            <person name="Lyons J.B."/>
            <person name="Oniyinde I.O."/>
            <person name="Okereke N.R."/>
            <person name="Kolade O."/>
            <person name="Nnabue I."/>
            <person name="Nwadili C.O."/>
            <person name="Hribova E."/>
            <person name="Parker M."/>
            <person name="Nwogha J."/>
            <person name="Shu S."/>
            <person name="Carlson J."/>
            <person name="Kariba R."/>
            <person name="Muthemba S."/>
            <person name="Knop K."/>
            <person name="Barton G.J."/>
            <person name="Sherwood A.V."/>
            <person name="Lopez-Montes A."/>
            <person name="Asiedu R."/>
            <person name="Jamnadass R."/>
            <person name="Muchugi A."/>
            <person name="Goodstein D."/>
            <person name="Egesi C.N."/>
            <person name="Featherston J."/>
            <person name="Asfaw A."/>
            <person name="Simpson G.G."/>
            <person name="Dolezel J."/>
            <person name="Hendre P.S."/>
            <person name="Van Deynze A."/>
            <person name="Kumar P.L."/>
            <person name="Obidiegwu J.E."/>
            <person name="Bhattacharjee R."/>
            <person name="Rokhsar D.S."/>
        </authorList>
    </citation>
    <scope>NUCLEOTIDE SEQUENCE [LARGE SCALE GENOMIC DNA]</scope>
    <source>
        <strain evidence="2">cv. TDa95/00328</strain>
    </source>
</reference>
<keyword evidence="1" id="KW-0575">Peroxidase</keyword>
<organism evidence="1 2">
    <name type="scientific">Dioscorea alata</name>
    <name type="common">Purple yam</name>
    <dbReference type="NCBI Taxonomy" id="55571"/>
    <lineage>
        <taxon>Eukaryota</taxon>
        <taxon>Viridiplantae</taxon>
        <taxon>Streptophyta</taxon>
        <taxon>Embryophyta</taxon>
        <taxon>Tracheophyta</taxon>
        <taxon>Spermatophyta</taxon>
        <taxon>Magnoliopsida</taxon>
        <taxon>Liliopsida</taxon>
        <taxon>Dioscoreales</taxon>
        <taxon>Dioscoreaceae</taxon>
        <taxon>Dioscorea</taxon>
    </lineage>
</organism>
<dbReference type="EC" id="1.11.1.7" evidence="1"/>
<keyword evidence="2" id="KW-1185">Reference proteome</keyword>
<evidence type="ECO:0000313" key="2">
    <source>
        <dbReference type="Proteomes" id="UP000827976"/>
    </source>
</evidence>
<name>A0ACB7UNU8_DIOAL</name>